<protein>
    <submittedName>
        <fullName evidence="3">Uncharacterized protein</fullName>
    </submittedName>
</protein>
<dbReference type="HOGENOM" id="CLU_367597_0_0_1"/>
<evidence type="ECO:0000313" key="4">
    <source>
        <dbReference type="Proteomes" id="UP000019478"/>
    </source>
</evidence>
<feature type="compositionally biased region" description="Low complexity" evidence="1">
    <location>
        <begin position="521"/>
        <end position="530"/>
    </location>
</feature>
<reference evidence="3 4" key="1">
    <citation type="submission" date="2013-03" db="EMBL/GenBank/DDBJ databases">
        <title>The Genome Sequence of Capronia epimyces CBS 606.96.</title>
        <authorList>
            <consortium name="The Broad Institute Genomics Platform"/>
            <person name="Cuomo C."/>
            <person name="de Hoog S."/>
            <person name="Gorbushina A."/>
            <person name="Walker B."/>
            <person name="Young S.K."/>
            <person name="Zeng Q."/>
            <person name="Gargeya S."/>
            <person name="Fitzgerald M."/>
            <person name="Haas B."/>
            <person name="Abouelleil A."/>
            <person name="Allen A.W."/>
            <person name="Alvarado L."/>
            <person name="Arachchi H.M."/>
            <person name="Berlin A.M."/>
            <person name="Chapman S.B."/>
            <person name="Gainer-Dewar J."/>
            <person name="Goldberg J."/>
            <person name="Griggs A."/>
            <person name="Gujja S."/>
            <person name="Hansen M."/>
            <person name="Howarth C."/>
            <person name="Imamovic A."/>
            <person name="Ireland A."/>
            <person name="Larimer J."/>
            <person name="McCowan C."/>
            <person name="Murphy C."/>
            <person name="Pearson M."/>
            <person name="Poon T.W."/>
            <person name="Priest M."/>
            <person name="Roberts A."/>
            <person name="Saif S."/>
            <person name="Shea T."/>
            <person name="Sisk P."/>
            <person name="Sykes S."/>
            <person name="Wortman J."/>
            <person name="Nusbaum C."/>
            <person name="Birren B."/>
        </authorList>
    </citation>
    <scope>NUCLEOTIDE SEQUENCE [LARGE SCALE GENOMIC DNA]</scope>
    <source>
        <strain evidence="3 4">CBS 606.96</strain>
    </source>
</reference>
<keyword evidence="2" id="KW-0472">Membrane</keyword>
<dbReference type="RefSeq" id="XP_007737055.1">
    <property type="nucleotide sequence ID" value="XM_007738865.1"/>
</dbReference>
<dbReference type="OrthoDB" id="5383784at2759"/>
<evidence type="ECO:0000256" key="1">
    <source>
        <dbReference type="SAM" id="MobiDB-lite"/>
    </source>
</evidence>
<keyword evidence="2" id="KW-0812">Transmembrane</keyword>
<keyword evidence="2" id="KW-1133">Transmembrane helix</keyword>
<evidence type="ECO:0000256" key="2">
    <source>
        <dbReference type="SAM" id="Phobius"/>
    </source>
</evidence>
<organism evidence="3 4">
    <name type="scientific">Capronia epimyces CBS 606.96</name>
    <dbReference type="NCBI Taxonomy" id="1182542"/>
    <lineage>
        <taxon>Eukaryota</taxon>
        <taxon>Fungi</taxon>
        <taxon>Dikarya</taxon>
        <taxon>Ascomycota</taxon>
        <taxon>Pezizomycotina</taxon>
        <taxon>Eurotiomycetes</taxon>
        <taxon>Chaetothyriomycetidae</taxon>
        <taxon>Chaetothyriales</taxon>
        <taxon>Herpotrichiellaceae</taxon>
        <taxon>Capronia</taxon>
    </lineage>
</organism>
<dbReference type="AlphaFoldDB" id="W9XFI3"/>
<dbReference type="Proteomes" id="UP000019478">
    <property type="component" value="Unassembled WGS sequence"/>
</dbReference>
<dbReference type="EMBL" id="AMGY01000008">
    <property type="protein sequence ID" value="EXJ79267.1"/>
    <property type="molecule type" value="Genomic_DNA"/>
</dbReference>
<feature type="region of interest" description="Disordered" evidence="1">
    <location>
        <begin position="462"/>
        <end position="612"/>
    </location>
</feature>
<gene>
    <name evidence="3" type="ORF">A1O3_08768</name>
</gene>
<dbReference type="eggNOG" id="ENOG502SQ74">
    <property type="taxonomic scope" value="Eukaryota"/>
</dbReference>
<feature type="transmembrane region" description="Helical" evidence="2">
    <location>
        <begin position="701"/>
        <end position="720"/>
    </location>
</feature>
<accession>W9XFI3</accession>
<keyword evidence="4" id="KW-1185">Reference proteome</keyword>
<feature type="compositionally biased region" description="Basic and acidic residues" evidence="1">
    <location>
        <begin position="587"/>
        <end position="602"/>
    </location>
</feature>
<comment type="caution">
    <text evidence="3">The sequence shown here is derived from an EMBL/GenBank/DDBJ whole genome shotgun (WGS) entry which is preliminary data.</text>
</comment>
<dbReference type="GeneID" id="19172855"/>
<name>W9XFI3_9EURO</name>
<sequence>MRDDDGNFVLGPNVQHDTARNYIQHFDTQGHPKNLASEASQRRLIRAQNDALSTVGVVVRKAEMNRSPWQTMSDEQKHLLLLDENIAGANCGIAENIIQKLSTRWITCLRRRLLTYKSYLGMSLPETILSEWGSLGFRAFFLPGLPFAAVTSVSQSLRDSILDDDRVPALSHASSKLHSSSLVRVIGAHSLRILWFAAEYPFYTFSVLQSLYLIPVDANPPLLALVPFTSSSPIQFPETDLNLSWLSLTSHALNVVSSPFVLGYIKDQIGKYIFSKVYLIVRYFLVKPDRPDRLSLQSAKDNMNIIPDGAIPGMAVDRRDDRHSSGLETVIDIARTLFPAVFWLWEKVLQTQRTPLTVELSPSIETELLNQSIMHYRDLLRQDREVDVELRRAPRTLRIMAIRAAFNDYNLDPDHAMMDIFELAEGMNFLALSDVSTATPEPLEPPPIIDGNARAQSENIAVNGGEIGTPSGLVEATSDQPPGIERSQSSNSSVRDHEGAENGALDSGTDSHARGEPSSRPAVPLETLLPTVPPDAEMNQSHGGSNAGPELSIQGSQVPNSPRPFSPVPGIARAATLPNTGRRPVRRPTDLSEELRPTREDLFYQQHPSRKSRYDSGPLYRVTLLSNHPAETLALIGASIVESAMLLPFDMLFLRSLARSFLANGWGDMQASSAARPLADEWPLGSWFGVRSLDASRCFRFFGAWSMTLGIQALVNFVIWNASTRITLGLGSRFGWGKI</sequence>
<proteinExistence type="predicted"/>
<evidence type="ECO:0000313" key="3">
    <source>
        <dbReference type="EMBL" id="EXJ79267.1"/>
    </source>
</evidence>